<protein>
    <submittedName>
        <fullName evidence="1">Uncharacterized protein</fullName>
    </submittedName>
</protein>
<name>A0A9E7PRF1_9EURY</name>
<dbReference type="AlphaFoldDB" id="A0A9E7PRF1"/>
<accession>A0A9E7PRF1</accession>
<organism evidence="1 2">
    <name type="scientific">Methanoplanus endosymbiosus</name>
    <dbReference type="NCBI Taxonomy" id="33865"/>
    <lineage>
        <taxon>Archaea</taxon>
        <taxon>Methanobacteriati</taxon>
        <taxon>Methanobacteriota</taxon>
        <taxon>Stenosarchaea group</taxon>
        <taxon>Methanomicrobia</taxon>
        <taxon>Methanomicrobiales</taxon>
        <taxon>Methanomicrobiaceae</taxon>
        <taxon>Methanoplanus</taxon>
    </lineage>
</organism>
<dbReference type="Proteomes" id="UP001060368">
    <property type="component" value="Chromosome"/>
</dbReference>
<reference evidence="1" key="1">
    <citation type="submission" date="2022-04" db="EMBL/GenBank/DDBJ databases">
        <title>Complete genome of Methanoplanus endosymbiosus DSM 3599.</title>
        <authorList>
            <person name="Chen S.-C."/>
            <person name="You Y.-T."/>
            <person name="Zhou Y.-Z."/>
            <person name="Lai M.-C."/>
        </authorList>
    </citation>
    <scope>NUCLEOTIDE SEQUENCE</scope>
    <source>
        <strain evidence="1">DSM 3599</strain>
    </source>
</reference>
<dbReference type="KEGG" id="mend:L6E24_06340"/>
<dbReference type="RefSeq" id="WP_257743865.1">
    <property type="nucleotide sequence ID" value="NZ_CP096115.1"/>
</dbReference>
<evidence type="ECO:0000313" key="2">
    <source>
        <dbReference type="Proteomes" id="UP001060368"/>
    </source>
</evidence>
<keyword evidence="2" id="KW-1185">Reference proteome</keyword>
<gene>
    <name evidence="1" type="ORF">L6E24_06340</name>
</gene>
<evidence type="ECO:0000313" key="1">
    <source>
        <dbReference type="EMBL" id="UUX93729.1"/>
    </source>
</evidence>
<dbReference type="EMBL" id="CP096115">
    <property type="protein sequence ID" value="UUX93729.1"/>
    <property type="molecule type" value="Genomic_DNA"/>
</dbReference>
<proteinExistence type="predicted"/>
<dbReference type="GeneID" id="74307301"/>
<sequence>MVDEKQISSLEARLQKIENRIFGLVEKFRPAHYEEYQKLHAKGEFFPEMNDIFLACEGMTIESLQVMDRQSQTCMFNEISLISEIEEITTCAVTVKNPDGTQTIYPGRIEFIRHVDPEDGEYEHRWFTVDLANTLTPKAQKGMNASDITSKAVKTILSE</sequence>